<keyword evidence="5 16" id="KW-0812">Transmembrane</keyword>
<dbReference type="InterPro" id="IPR013568">
    <property type="entry name" value="SEFIR_dom"/>
</dbReference>
<gene>
    <name evidence="19 20 21" type="primary">IL17RB</name>
</gene>
<dbReference type="GO" id="GO:0009986">
    <property type="term" value="C:cell surface"/>
    <property type="evidence" value="ECO:0007669"/>
    <property type="project" value="Ensembl"/>
</dbReference>
<dbReference type="GO" id="GO:0050729">
    <property type="term" value="P:positive regulation of inflammatory response"/>
    <property type="evidence" value="ECO:0007669"/>
    <property type="project" value="Ensembl"/>
</dbReference>
<dbReference type="PANTHER" id="PTHR15583:SF11">
    <property type="entry name" value="INTERLEUKIN-17 RECEPTOR B"/>
    <property type="match status" value="1"/>
</dbReference>
<dbReference type="GO" id="GO:0030368">
    <property type="term" value="F:interleukin-17 receptor activity"/>
    <property type="evidence" value="ECO:0007669"/>
    <property type="project" value="InterPro"/>
</dbReference>
<dbReference type="Pfam" id="PF08357">
    <property type="entry name" value="SEFIR"/>
    <property type="match status" value="1"/>
</dbReference>
<dbReference type="InterPro" id="IPR038683">
    <property type="entry name" value="IL17RA/B_FnIII-like_1_sf"/>
</dbReference>
<dbReference type="GO" id="GO:0005576">
    <property type="term" value="C:extracellular region"/>
    <property type="evidence" value="ECO:0007669"/>
    <property type="project" value="UniProtKB-SubCell"/>
</dbReference>
<dbReference type="PANTHER" id="PTHR15583">
    <property type="entry name" value="INTERLEUKIN-17 RECEPTOR"/>
    <property type="match status" value="1"/>
</dbReference>
<dbReference type="Proteomes" id="UP000515140">
    <property type="component" value="Unplaced"/>
</dbReference>
<evidence type="ECO:0000256" key="11">
    <source>
        <dbReference type="ARBA" id="ARBA00055270"/>
    </source>
</evidence>
<dbReference type="FunFam" id="2.60.40.2160:FF:000002">
    <property type="entry name" value="Interleukin 17 receptor B"/>
    <property type="match status" value="1"/>
</dbReference>
<evidence type="ECO:0000313" key="18">
    <source>
        <dbReference type="Proteomes" id="UP000515140"/>
    </source>
</evidence>
<evidence type="ECO:0000256" key="4">
    <source>
        <dbReference type="ARBA" id="ARBA00022525"/>
    </source>
</evidence>
<dbReference type="GO" id="GO:0032754">
    <property type="term" value="P:positive regulation of interleukin-5 production"/>
    <property type="evidence" value="ECO:0007669"/>
    <property type="project" value="Ensembl"/>
</dbReference>
<evidence type="ECO:0000256" key="5">
    <source>
        <dbReference type="ARBA" id="ARBA00022692"/>
    </source>
</evidence>
<accession>A0A6P5IVX7</accession>
<evidence type="ECO:0000256" key="6">
    <source>
        <dbReference type="ARBA" id="ARBA00022729"/>
    </source>
</evidence>
<evidence type="ECO:0000256" key="8">
    <source>
        <dbReference type="ARBA" id="ARBA00023136"/>
    </source>
</evidence>
<name>A0A6P5IVX7_PHACI</name>
<evidence type="ECO:0000256" key="7">
    <source>
        <dbReference type="ARBA" id="ARBA00022989"/>
    </source>
</evidence>
<dbReference type="CTD" id="55540"/>
<sequence>MAFPCCFEFLLSVTVYVEAVFTCHYLFCWAPVTLHRGPSTEWIVRNKLTPGGLQTLRVDSVASPEPNSDTVLLNISWTLKQDGSIQMLKATKICVDGKGRFSSYSCVRCNYTEVFHSQTAPHGSKWEFHYVGFPIKPETPYFIRAHNIPPANMNEDITAISVKFTSPDCQDPVMKYTKKCREYGSLWTPNITACQKEKSVEVNFSTSSLGCKYLVLVENDEDVLGNSDILELNQSRASVIIPVTAEKGKGAMVQIIPYFPTCNNDCIRRRGTIFSCPEIISPVNVNTSQPRTHQMFLILPTLSVAIWALAVGFYFMWRHEKVKKSLLHSPTLLPPIKVLLVYHPQACFYHTVCDFAKYLQDHCRSDVILDQWQKRKIAEMGLVLWLTTQKKEADRIVFLFSSRAETCDSSCNPNAGRHRESSQDLFTLAFNLFCSDLKSQASLDKYLVVSLGEAALAEDHSALSVCPGYRLMKDASPFCKDLLTI</sequence>
<dbReference type="GO" id="GO:0005886">
    <property type="term" value="C:plasma membrane"/>
    <property type="evidence" value="ECO:0007669"/>
    <property type="project" value="UniProtKB-SubCell"/>
</dbReference>
<evidence type="ECO:0000256" key="1">
    <source>
        <dbReference type="ARBA" id="ARBA00004251"/>
    </source>
</evidence>
<evidence type="ECO:0000313" key="21">
    <source>
        <dbReference type="RefSeq" id="XP_020826291.1"/>
    </source>
</evidence>
<dbReference type="InterPro" id="IPR043046">
    <property type="entry name" value="IL17RA/B_FnIII-like_2_sf"/>
</dbReference>
<evidence type="ECO:0000259" key="17">
    <source>
        <dbReference type="PROSITE" id="PS51534"/>
    </source>
</evidence>
<dbReference type="AlphaFoldDB" id="A0A6P5IVX7"/>
<comment type="subcellular location">
    <subcellularLocation>
        <location evidence="1">Cell membrane</location>
        <topology evidence="1">Single-pass type I membrane protein</topology>
    </subcellularLocation>
    <subcellularLocation>
        <location evidence="2">Secreted</location>
    </subcellularLocation>
</comment>
<dbReference type="Gene3D" id="3.40.50.11530">
    <property type="match status" value="1"/>
</dbReference>
<dbReference type="GeneTree" id="ENSGT00940000161145"/>
<keyword evidence="10" id="KW-0325">Glycoprotein</keyword>
<dbReference type="FunFam" id="3.40.50.11530:FF:000004">
    <property type="entry name" value="Interleukin 17 receptor B"/>
    <property type="match status" value="1"/>
</dbReference>
<keyword evidence="9 19" id="KW-0675">Receptor</keyword>
<keyword evidence="7 16" id="KW-1133">Transmembrane helix</keyword>
<dbReference type="GO" id="GO:0032736">
    <property type="term" value="P:positive regulation of interleukin-13 production"/>
    <property type="evidence" value="ECO:0007669"/>
    <property type="project" value="Ensembl"/>
</dbReference>
<dbReference type="KEGG" id="pcw:110197051"/>
<evidence type="ECO:0000313" key="20">
    <source>
        <dbReference type="RefSeq" id="XP_020826290.1"/>
    </source>
</evidence>
<evidence type="ECO:0000256" key="14">
    <source>
        <dbReference type="ARBA" id="ARBA00075335"/>
    </source>
</evidence>
<evidence type="ECO:0000256" key="16">
    <source>
        <dbReference type="SAM" id="Phobius"/>
    </source>
</evidence>
<organism evidence="18 20">
    <name type="scientific">Phascolarctos cinereus</name>
    <name type="common">Koala</name>
    <dbReference type="NCBI Taxonomy" id="38626"/>
    <lineage>
        <taxon>Eukaryota</taxon>
        <taxon>Metazoa</taxon>
        <taxon>Chordata</taxon>
        <taxon>Craniata</taxon>
        <taxon>Vertebrata</taxon>
        <taxon>Euteleostomi</taxon>
        <taxon>Mammalia</taxon>
        <taxon>Metatheria</taxon>
        <taxon>Diprotodontia</taxon>
        <taxon>Phascolarctidae</taxon>
        <taxon>Phascolarctos</taxon>
    </lineage>
</organism>
<dbReference type="GO" id="GO:0005737">
    <property type="term" value="C:cytoplasm"/>
    <property type="evidence" value="ECO:0007669"/>
    <property type="project" value="Ensembl"/>
</dbReference>
<keyword evidence="18" id="KW-1185">Reference proteome</keyword>
<proteinExistence type="predicted"/>
<dbReference type="Pfam" id="PF16578">
    <property type="entry name" value="IL17R_fnIII_D2"/>
    <property type="match status" value="1"/>
</dbReference>
<dbReference type="PROSITE" id="PS51534">
    <property type="entry name" value="SEFIR"/>
    <property type="match status" value="1"/>
</dbReference>
<evidence type="ECO:0000256" key="12">
    <source>
        <dbReference type="ARBA" id="ARBA00062363"/>
    </source>
</evidence>
<keyword evidence="6" id="KW-0732">Signal</keyword>
<evidence type="ECO:0000256" key="9">
    <source>
        <dbReference type="ARBA" id="ARBA00023170"/>
    </source>
</evidence>
<feature type="transmembrane region" description="Helical" evidence="16">
    <location>
        <begin position="295"/>
        <end position="317"/>
    </location>
</feature>
<feature type="domain" description="SEFIR" evidence="17">
    <location>
        <begin position="335"/>
        <end position="485"/>
    </location>
</feature>
<keyword evidence="3" id="KW-1003">Cell membrane</keyword>
<dbReference type="InterPro" id="IPR039465">
    <property type="entry name" value="IL-17_rcpt-like"/>
</dbReference>
<dbReference type="Pfam" id="PF16556">
    <property type="entry name" value="IL17R_fnIII_D1"/>
    <property type="match status" value="1"/>
</dbReference>
<evidence type="ECO:0000256" key="15">
    <source>
        <dbReference type="ARBA" id="ARBA00082527"/>
    </source>
</evidence>
<evidence type="ECO:0000256" key="10">
    <source>
        <dbReference type="ARBA" id="ARBA00023180"/>
    </source>
</evidence>
<dbReference type="RefSeq" id="XP_020826289.1">
    <property type="nucleotide sequence ID" value="XM_020970630.1"/>
</dbReference>
<dbReference type="Gene3D" id="2.60.40.2150">
    <property type="entry name" value="Interleukin-17 receptor A/B, fibronectin-III-like domain 2"/>
    <property type="match status" value="1"/>
</dbReference>
<dbReference type="RefSeq" id="XP_020826290.1">
    <property type="nucleotide sequence ID" value="XM_020970631.1"/>
</dbReference>
<comment type="subunit">
    <text evidence="12">Interacts with DAZAP2. Interacts with TRAF3IP2.</text>
</comment>
<evidence type="ECO:0000256" key="2">
    <source>
        <dbReference type="ARBA" id="ARBA00004613"/>
    </source>
</evidence>
<dbReference type="Gene3D" id="2.60.40.2160">
    <property type="entry name" value="Interleukin-17 receptor A/B, fibronectin-III-like domain 1"/>
    <property type="match status" value="1"/>
</dbReference>
<keyword evidence="4" id="KW-0964">Secreted</keyword>
<dbReference type="GeneID" id="110197051"/>
<reference evidence="19 20" key="1">
    <citation type="submission" date="2025-04" db="UniProtKB">
        <authorList>
            <consortium name="RefSeq"/>
        </authorList>
    </citation>
    <scope>IDENTIFICATION</scope>
    <source>
        <tissue evidence="19 20">Spleen</tissue>
    </source>
</reference>
<dbReference type="OMA" id="HKYMVVY"/>
<protein>
    <recommendedName>
        <fullName evidence="13">Interleukin-17 receptor B</fullName>
    </recommendedName>
    <alternativeName>
        <fullName evidence="14">IL-17 receptor homolog 1</fullName>
    </alternativeName>
    <alternativeName>
        <fullName evidence="15">Interleukin-17B receptor</fullName>
    </alternativeName>
</protein>
<dbReference type="RefSeq" id="XP_020826291.1">
    <property type="nucleotide sequence ID" value="XM_020970632.1"/>
</dbReference>
<evidence type="ECO:0000256" key="3">
    <source>
        <dbReference type="ARBA" id="ARBA00022475"/>
    </source>
</evidence>
<keyword evidence="8 16" id="KW-0472">Membrane</keyword>
<comment type="function">
    <text evidence="11">Receptor for the pro-inflammatory cytokines IL17B and IL17E. May play a role in controlling the growth and/or differentiation of hematopoietic cells.</text>
</comment>
<dbReference type="FunFam" id="2.60.40.2150:FF:000001">
    <property type="entry name" value="Interleukin 17 receptor B"/>
    <property type="match status" value="1"/>
</dbReference>
<evidence type="ECO:0000313" key="19">
    <source>
        <dbReference type="RefSeq" id="XP_020826289.1"/>
    </source>
</evidence>
<evidence type="ECO:0000256" key="13">
    <source>
        <dbReference type="ARBA" id="ARBA00069306"/>
    </source>
</evidence>
<dbReference type="InterPro" id="IPR032356">
    <property type="entry name" value="IL17R_A/B_N"/>
</dbReference>